<evidence type="ECO:0000313" key="3">
    <source>
        <dbReference type="Proteomes" id="UP000190080"/>
    </source>
</evidence>
<accession>A0A1V4ITS0</accession>
<keyword evidence="1" id="KW-1133">Transmembrane helix</keyword>
<keyword evidence="3" id="KW-1185">Reference proteome</keyword>
<feature type="transmembrane region" description="Helical" evidence="1">
    <location>
        <begin position="27"/>
        <end position="46"/>
    </location>
</feature>
<evidence type="ECO:0000313" key="2">
    <source>
        <dbReference type="EMBL" id="OPJ63438.1"/>
    </source>
</evidence>
<name>A0A1V4ITS0_9CLOT</name>
<keyword evidence="1" id="KW-0812">Transmembrane</keyword>
<keyword evidence="1" id="KW-0472">Membrane</keyword>
<organism evidence="2 3">
    <name type="scientific">Clostridium oryzae</name>
    <dbReference type="NCBI Taxonomy" id="1450648"/>
    <lineage>
        <taxon>Bacteria</taxon>
        <taxon>Bacillati</taxon>
        <taxon>Bacillota</taxon>
        <taxon>Clostridia</taxon>
        <taxon>Eubacteriales</taxon>
        <taxon>Clostridiaceae</taxon>
        <taxon>Clostridium</taxon>
    </lineage>
</organism>
<sequence>MDNAKELKYRRFISKLINGGLILRRKIYSFLIIIYTLLTVLIISCYKPDKVKLPKQDNYKGYSVKPNNKNKPVIIKDKITKRNLEETKTKTKIKTKVKKNKTAIRKNQKKYKKISESKKKYDNMFTTTQKSEEYPDSTAVFKVSIYNIQKEISFADKLKIISIVQGISPQDYSKVYGYLQDEDAVEAIIKTFKLLKKRLSDGQYNKLQQVASKYINMDKLKNYIEK</sequence>
<evidence type="ECO:0000256" key="1">
    <source>
        <dbReference type="SAM" id="Phobius"/>
    </source>
</evidence>
<dbReference type="AlphaFoldDB" id="A0A1V4ITS0"/>
<gene>
    <name evidence="2" type="ORF">CLORY_12200</name>
</gene>
<comment type="caution">
    <text evidence="2">The sequence shown here is derived from an EMBL/GenBank/DDBJ whole genome shotgun (WGS) entry which is preliminary data.</text>
</comment>
<reference evidence="2 3" key="1">
    <citation type="submission" date="2017-03" db="EMBL/GenBank/DDBJ databases">
        <title>Genome sequence of Clostridium oryzae DSM 28571.</title>
        <authorList>
            <person name="Poehlein A."/>
            <person name="Daniel R."/>
        </authorList>
    </citation>
    <scope>NUCLEOTIDE SEQUENCE [LARGE SCALE GENOMIC DNA]</scope>
    <source>
        <strain evidence="2 3">DSM 28571</strain>
    </source>
</reference>
<proteinExistence type="predicted"/>
<dbReference type="Proteomes" id="UP000190080">
    <property type="component" value="Unassembled WGS sequence"/>
</dbReference>
<dbReference type="EMBL" id="MZGV01000009">
    <property type="protein sequence ID" value="OPJ63438.1"/>
    <property type="molecule type" value="Genomic_DNA"/>
</dbReference>
<protein>
    <submittedName>
        <fullName evidence="2">Uncharacterized protein</fullName>
    </submittedName>
</protein>